<dbReference type="InterPro" id="IPR008906">
    <property type="entry name" value="HATC_C_dom"/>
</dbReference>
<feature type="domain" description="HAT C-terminal dimerisation" evidence="1">
    <location>
        <begin position="20"/>
        <end position="78"/>
    </location>
</feature>
<dbReference type="AlphaFoldDB" id="A0A9J6FZP5"/>
<dbReference type="VEuPathDB" id="VectorBase:HLOH_062226"/>
<organism evidence="2 3">
    <name type="scientific">Haemaphysalis longicornis</name>
    <name type="common">Bush tick</name>
    <dbReference type="NCBI Taxonomy" id="44386"/>
    <lineage>
        <taxon>Eukaryota</taxon>
        <taxon>Metazoa</taxon>
        <taxon>Ecdysozoa</taxon>
        <taxon>Arthropoda</taxon>
        <taxon>Chelicerata</taxon>
        <taxon>Arachnida</taxon>
        <taxon>Acari</taxon>
        <taxon>Parasitiformes</taxon>
        <taxon>Ixodida</taxon>
        <taxon>Ixodoidea</taxon>
        <taxon>Ixodidae</taxon>
        <taxon>Haemaphysalinae</taxon>
        <taxon>Haemaphysalis</taxon>
    </lineage>
</organism>
<dbReference type="PANTHER" id="PTHR46289:SF14">
    <property type="entry name" value="DUF4371 DOMAIN-CONTAINING PROTEIN"/>
    <property type="match status" value="1"/>
</dbReference>
<dbReference type="OrthoDB" id="6508749at2759"/>
<reference evidence="2 3" key="1">
    <citation type="journal article" date="2020" name="Cell">
        <title>Large-Scale Comparative Analyses of Tick Genomes Elucidate Their Genetic Diversity and Vector Capacities.</title>
        <authorList>
            <consortium name="Tick Genome and Microbiome Consortium (TIGMIC)"/>
            <person name="Jia N."/>
            <person name="Wang J."/>
            <person name="Shi W."/>
            <person name="Du L."/>
            <person name="Sun Y."/>
            <person name="Zhan W."/>
            <person name="Jiang J.F."/>
            <person name="Wang Q."/>
            <person name="Zhang B."/>
            <person name="Ji P."/>
            <person name="Bell-Sakyi L."/>
            <person name="Cui X.M."/>
            <person name="Yuan T.T."/>
            <person name="Jiang B.G."/>
            <person name="Yang W.F."/>
            <person name="Lam T.T."/>
            <person name="Chang Q.C."/>
            <person name="Ding S.J."/>
            <person name="Wang X.J."/>
            <person name="Zhu J.G."/>
            <person name="Ruan X.D."/>
            <person name="Zhao L."/>
            <person name="Wei J.T."/>
            <person name="Ye R.Z."/>
            <person name="Que T.C."/>
            <person name="Du C.H."/>
            <person name="Zhou Y.H."/>
            <person name="Cheng J.X."/>
            <person name="Dai P.F."/>
            <person name="Guo W.B."/>
            <person name="Han X.H."/>
            <person name="Huang E.J."/>
            <person name="Li L.F."/>
            <person name="Wei W."/>
            <person name="Gao Y.C."/>
            <person name="Liu J.Z."/>
            <person name="Shao H.Z."/>
            <person name="Wang X."/>
            <person name="Wang C.C."/>
            <person name="Yang T.C."/>
            <person name="Huo Q.B."/>
            <person name="Li W."/>
            <person name="Chen H.Y."/>
            <person name="Chen S.E."/>
            <person name="Zhou L.G."/>
            <person name="Ni X.B."/>
            <person name="Tian J.H."/>
            <person name="Sheng Y."/>
            <person name="Liu T."/>
            <person name="Pan Y.S."/>
            <person name="Xia L.Y."/>
            <person name="Li J."/>
            <person name="Zhao F."/>
            <person name="Cao W.C."/>
        </authorList>
    </citation>
    <scope>NUCLEOTIDE SEQUENCE [LARGE SCALE GENOMIC DNA]</scope>
    <source>
        <strain evidence="2">HaeL-2018</strain>
    </source>
</reference>
<dbReference type="Pfam" id="PF05699">
    <property type="entry name" value="Dimer_Tnp_hAT"/>
    <property type="match status" value="1"/>
</dbReference>
<gene>
    <name evidence="2" type="ORF">HPB48_017531</name>
</gene>
<dbReference type="InterPro" id="IPR012337">
    <property type="entry name" value="RNaseH-like_sf"/>
</dbReference>
<dbReference type="OMA" id="NIIYTWN"/>
<dbReference type="InterPro" id="IPR052958">
    <property type="entry name" value="IFN-induced_PKR_regulator"/>
</dbReference>
<dbReference type="PANTHER" id="PTHR46289">
    <property type="entry name" value="52 KDA REPRESSOR OF THE INHIBITOR OF THE PROTEIN KINASE-LIKE PROTEIN-RELATED"/>
    <property type="match status" value="1"/>
</dbReference>
<evidence type="ECO:0000313" key="2">
    <source>
        <dbReference type="EMBL" id="KAH9367888.1"/>
    </source>
</evidence>
<dbReference type="SUPFAM" id="SSF53098">
    <property type="entry name" value="Ribonuclease H-like"/>
    <property type="match status" value="1"/>
</dbReference>
<accession>A0A9J6FZP5</accession>
<keyword evidence="3" id="KW-1185">Reference proteome</keyword>
<evidence type="ECO:0000313" key="3">
    <source>
        <dbReference type="Proteomes" id="UP000821853"/>
    </source>
</evidence>
<protein>
    <recommendedName>
        <fullName evidence="1">HAT C-terminal dimerisation domain-containing protein</fullName>
    </recommendedName>
</protein>
<sequence>MNKAANLRPSTGITALSHCDCQFYPNVHKLLQILVTLPVTTATAERTFSSMWLLKNYLRSTMSQERMVGLALLYAHRDVDVSVSEVIDRFDKIPRVSFVL</sequence>
<dbReference type="Proteomes" id="UP000821853">
    <property type="component" value="Chromosome 2"/>
</dbReference>
<evidence type="ECO:0000259" key="1">
    <source>
        <dbReference type="Pfam" id="PF05699"/>
    </source>
</evidence>
<dbReference type="EMBL" id="JABSTR010000004">
    <property type="protein sequence ID" value="KAH9367888.1"/>
    <property type="molecule type" value="Genomic_DNA"/>
</dbReference>
<comment type="caution">
    <text evidence="2">The sequence shown here is derived from an EMBL/GenBank/DDBJ whole genome shotgun (WGS) entry which is preliminary data.</text>
</comment>
<dbReference type="GO" id="GO:0046983">
    <property type="term" value="F:protein dimerization activity"/>
    <property type="evidence" value="ECO:0007669"/>
    <property type="project" value="InterPro"/>
</dbReference>
<proteinExistence type="predicted"/>
<name>A0A9J6FZP5_HAELO</name>